<evidence type="ECO:0000259" key="1">
    <source>
        <dbReference type="PROSITE" id="PS51094"/>
    </source>
</evidence>
<dbReference type="InterPro" id="IPR002178">
    <property type="entry name" value="PTS_EIIA_type-2_dom"/>
</dbReference>
<reference evidence="3" key="1">
    <citation type="submission" date="2019-01" db="EMBL/GenBank/DDBJ databases">
        <title>Draft genomes of a novel of Sporanaerobacter strains.</title>
        <authorList>
            <person name="Ma S."/>
        </authorList>
    </citation>
    <scope>NUCLEOTIDE SEQUENCE [LARGE SCALE GENOMIC DNA]</scope>
    <source>
        <strain evidence="3">NJN-17</strain>
    </source>
</reference>
<dbReference type="InterPro" id="IPR016152">
    <property type="entry name" value="PTrfase/Anion_transptr"/>
</dbReference>
<keyword evidence="2" id="KW-0813">Transport</keyword>
<dbReference type="Pfam" id="PF00359">
    <property type="entry name" value="PTS_EIIA_2"/>
    <property type="match status" value="1"/>
</dbReference>
<keyword evidence="3" id="KW-1185">Reference proteome</keyword>
<dbReference type="OrthoDB" id="370976at2"/>
<organism evidence="2 3">
    <name type="scientific">Acidilutibacter cellobiosedens</name>
    <dbReference type="NCBI Taxonomy" id="2507161"/>
    <lineage>
        <taxon>Bacteria</taxon>
        <taxon>Bacillati</taxon>
        <taxon>Bacillota</taxon>
        <taxon>Tissierellia</taxon>
        <taxon>Tissierellales</taxon>
        <taxon>Acidilutibacteraceae</taxon>
        <taxon>Acidilutibacter</taxon>
    </lineage>
</organism>
<accession>A0A410Q9P0</accession>
<keyword evidence="2" id="KW-0762">Sugar transport</keyword>
<protein>
    <submittedName>
        <fullName evidence="2">PTS sugar transporter subunit IIA</fullName>
    </submittedName>
</protein>
<dbReference type="CDD" id="cd00211">
    <property type="entry name" value="PTS_IIA_fru"/>
    <property type="match status" value="1"/>
</dbReference>
<gene>
    <name evidence="2" type="ORF">EQM13_03580</name>
</gene>
<dbReference type="Proteomes" id="UP000287969">
    <property type="component" value="Chromosome"/>
</dbReference>
<dbReference type="PROSITE" id="PS51094">
    <property type="entry name" value="PTS_EIIA_TYPE_2"/>
    <property type="match status" value="1"/>
</dbReference>
<feature type="domain" description="PTS EIIA type-2" evidence="1">
    <location>
        <begin position="18"/>
        <end position="166"/>
    </location>
</feature>
<dbReference type="InterPro" id="IPR051541">
    <property type="entry name" value="PTS_SugarTrans_NitroReg"/>
</dbReference>
<dbReference type="Gene3D" id="3.40.930.10">
    <property type="entry name" value="Mannitol-specific EII, Chain A"/>
    <property type="match status" value="1"/>
</dbReference>
<evidence type="ECO:0000313" key="2">
    <source>
        <dbReference type="EMBL" id="QAT60722.1"/>
    </source>
</evidence>
<dbReference type="AlphaFoldDB" id="A0A410Q9P0"/>
<evidence type="ECO:0000313" key="3">
    <source>
        <dbReference type="Proteomes" id="UP000287969"/>
    </source>
</evidence>
<dbReference type="KEGG" id="spoa:EQM13_03580"/>
<sequence length="168" mass="18482">MIQNASLNALNGGKSMDIKIEEDLVLLNIKAKDKVEVISKLANLLRKEGCVKDSYLNAVIKREGIFPTGLPTIPQSIAIPHTDAEHCLKTSVAVATLEEPVKFGLMGDDINTVDAKAVFLLAVDNKEKQVMFLSKLFHIFDDSNSLVKILNAKKPKEIVDELLRAIQS</sequence>
<dbReference type="SUPFAM" id="SSF55804">
    <property type="entry name" value="Phoshotransferase/anion transport protein"/>
    <property type="match status" value="1"/>
</dbReference>
<dbReference type="PANTHER" id="PTHR47738">
    <property type="entry name" value="PTS SYSTEM FRUCTOSE-LIKE EIIA COMPONENT-RELATED"/>
    <property type="match status" value="1"/>
</dbReference>
<dbReference type="PANTHER" id="PTHR47738:SF3">
    <property type="entry name" value="PHOSPHOTRANSFERASE SYSTEM MANNITOL_FRUCTOSE-SPECIFIC IIA DOMAIN CONTAINING PROTEIN"/>
    <property type="match status" value="1"/>
</dbReference>
<dbReference type="EMBL" id="CP035282">
    <property type="protein sequence ID" value="QAT60722.1"/>
    <property type="molecule type" value="Genomic_DNA"/>
</dbReference>
<name>A0A410Q9P0_9FIRM</name>
<proteinExistence type="predicted"/>